<dbReference type="Pfam" id="PF03704">
    <property type="entry name" value="BTAD"/>
    <property type="match status" value="1"/>
</dbReference>
<evidence type="ECO:0000313" key="9">
    <source>
        <dbReference type="Proteomes" id="UP001589810"/>
    </source>
</evidence>
<feature type="domain" description="OmpR/PhoB-type" evidence="7">
    <location>
        <begin position="61"/>
        <end position="159"/>
    </location>
</feature>
<sequence length="274" mass="29933">MDDGQFGRSLRQQRQTAGMTQRELAVRAGVSVRALRYWENGKINTPRMASRQQIQQVLDGAPAHSPDRVRIGVLGPLTVQGRSRELGLLRPKAAALLAVLALQPNREVSRDEVINTLWGDTPPASCLRLLRGHADAVRRLLGQTPWLSSAARTGYVLKVEPGQLDLLEFRALAARATATRGAGDLVRAYELYAASLDCWRGSPLVGFDARLRHHPAAVTLADQRVAVAIEYADLGRRLGRHAEVDARLRRQSPFTAGTVADSPHWAGTAPTRPA</sequence>
<protein>
    <submittedName>
        <fullName evidence="8">BTAD domain-containing putative transcriptional regulator</fullName>
    </submittedName>
</protein>
<dbReference type="Gene3D" id="1.10.260.40">
    <property type="entry name" value="lambda repressor-like DNA-binding domains"/>
    <property type="match status" value="1"/>
</dbReference>
<reference evidence="8 9" key="1">
    <citation type="submission" date="2024-09" db="EMBL/GenBank/DDBJ databases">
        <authorList>
            <person name="Sun Q."/>
            <person name="Mori K."/>
        </authorList>
    </citation>
    <scope>NUCLEOTIDE SEQUENCE [LARGE SCALE GENOMIC DNA]</scope>
    <source>
        <strain evidence="8 9">TBRC 1432</strain>
    </source>
</reference>
<proteinExistence type="inferred from homology"/>
<feature type="DNA-binding region" description="OmpR/PhoB-type" evidence="5">
    <location>
        <begin position="61"/>
        <end position="159"/>
    </location>
</feature>
<dbReference type="PANTHER" id="PTHR35807">
    <property type="entry name" value="TRANSCRIPTIONAL REGULATOR REDD-RELATED"/>
    <property type="match status" value="1"/>
</dbReference>
<accession>A0ABV6MT25</accession>
<feature type="domain" description="HTH cro/C1-type" evidence="6">
    <location>
        <begin position="10"/>
        <end position="65"/>
    </location>
</feature>
<dbReference type="InterPro" id="IPR051677">
    <property type="entry name" value="AfsR-DnrI-RedD_regulator"/>
</dbReference>
<evidence type="ECO:0000256" key="1">
    <source>
        <dbReference type="ARBA" id="ARBA00005820"/>
    </source>
</evidence>
<dbReference type="SMART" id="SM00862">
    <property type="entry name" value="Trans_reg_C"/>
    <property type="match status" value="1"/>
</dbReference>
<dbReference type="Pfam" id="PF00486">
    <property type="entry name" value="Trans_reg_C"/>
    <property type="match status" value="1"/>
</dbReference>
<dbReference type="PROSITE" id="PS51755">
    <property type="entry name" value="OMPR_PHOB"/>
    <property type="match status" value="1"/>
</dbReference>
<dbReference type="PROSITE" id="PS50943">
    <property type="entry name" value="HTH_CROC1"/>
    <property type="match status" value="1"/>
</dbReference>
<dbReference type="Proteomes" id="UP001589810">
    <property type="component" value="Unassembled WGS sequence"/>
</dbReference>
<keyword evidence="3 5" id="KW-0238">DNA-binding</keyword>
<evidence type="ECO:0000256" key="4">
    <source>
        <dbReference type="ARBA" id="ARBA00023163"/>
    </source>
</evidence>
<dbReference type="SMART" id="SM00530">
    <property type="entry name" value="HTH_XRE"/>
    <property type="match status" value="1"/>
</dbReference>
<dbReference type="SUPFAM" id="SSF47413">
    <property type="entry name" value="lambda repressor-like DNA-binding domains"/>
    <property type="match status" value="1"/>
</dbReference>
<dbReference type="InterPro" id="IPR001867">
    <property type="entry name" value="OmpR/PhoB-type_DNA-bd"/>
</dbReference>
<dbReference type="RefSeq" id="WP_273940647.1">
    <property type="nucleotide sequence ID" value="NZ_CP097263.1"/>
</dbReference>
<dbReference type="InterPro" id="IPR016032">
    <property type="entry name" value="Sig_transdc_resp-reg_C-effctor"/>
</dbReference>
<evidence type="ECO:0000313" key="8">
    <source>
        <dbReference type="EMBL" id="MFC0543474.1"/>
    </source>
</evidence>
<comment type="similarity">
    <text evidence="1">Belongs to the AfsR/DnrI/RedD regulatory family.</text>
</comment>
<evidence type="ECO:0000259" key="7">
    <source>
        <dbReference type="PROSITE" id="PS51755"/>
    </source>
</evidence>
<evidence type="ECO:0000256" key="5">
    <source>
        <dbReference type="PROSITE-ProRule" id="PRU01091"/>
    </source>
</evidence>
<dbReference type="InterPro" id="IPR011990">
    <property type="entry name" value="TPR-like_helical_dom_sf"/>
</dbReference>
<name>A0ABV6MT25_9PSEU</name>
<evidence type="ECO:0000256" key="3">
    <source>
        <dbReference type="ARBA" id="ARBA00023125"/>
    </source>
</evidence>
<dbReference type="Gene3D" id="1.10.10.10">
    <property type="entry name" value="Winged helix-like DNA-binding domain superfamily/Winged helix DNA-binding domain"/>
    <property type="match status" value="1"/>
</dbReference>
<comment type="caution">
    <text evidence="8">The sequence shown here is derived from an EMBL/GenBank/DDBJ whole genome shotgun (WGS) entry which is preliminary data.</text>
</comment>
<dbReference type="Gene3D" id="1.25.40.10">
    <property type="entry name" value="Tetratricopeptide repeat domain"/>
    <property type="match status" value="1"/>
</dbReference>
<keyword evidence="2" id="KW-0805">Transcription regulation</keyword>
<dbReference type="InterPro" id="IPR036388">
    <property type="entry name" value="WH-like_DNA-bd_sf"/>
</dbReference>
<dbReference type="PANTHER" id="PTHR35807:SF1">
    <property type="entry name" value="TRANSCRIPTIONAL REGULATOR REDD"/>
    <property type="match status" value="1"/>
</dbReference>
<dbReference type="SUPFAM" id="SSF48452">
    <property type="entry name" value="TPR-like"/>
    <property type="match status" value="1"/>
</dbReference>
<keyword evidence="9" id="KW-1185">Reference proteome</keyword>
<dbReference type="Pfam" id="PF13560">
    <property type="entry name" value="HTH_31"/>
    <property type="match status" value="1"/>
</dbReference>
<evidence type="ECO:0000256" key="2">
    <source>
        <dbReference type="ARBA" id="ARBA00023015"/>
    </source>
</evidence>
<evidence type="ECO:0000259" key="6">
    <source>
        <dbReference type="PROSITE" id="PS50943"/>
    </source>
</evidence>
<dbReference type="SUPFAM" id="SSF46894">
    <property type="entry name" value="C-terminal effector domain of the bipartite response regulators"/>
    <property type="match status" value="1"/>
</dbReference>
<dbReference type="InterPro" id="IPR001387">
    <property type="entry name" value="Cro/C1-type_HTH"/>
</dbReference>
<gene>
    <name evidence="8" type="ORF">ACFFH7_18380</name>
</gene>
<dbReference type="EMBL" id="JBHLUD010000005">
    <property type="protein sequence ID" value="MFC0543474.1"/>
    <property type="molecule type" value="Genomic_DNA"/>
</dbReference>
<dbReference type="InterPro" id="IPR005158">
    <property type="entry name" value="BTAD"/>
</dbReference>
<dbReference type="CDD" id="cd00093">
    <property type="entry name" value="HTH_XRE"/>
    <property type="match status" value="1"/>
</dbReference>
<dbReference type="InterPro" id="IPR010982">
    <property type="entry name" value="Lambda_DNA-bd_dom_sf"/>
</dbReference>
<keyword evidence="4" id="KW-0804">Transcription</keyword>
<organism evidence="8 9">
    <name type="scientific">Kutzneria chonburiensis</name>
    <dbReference type="NCBI Taxonomy" id="1483604"/>
    <lineage>
        <taxon>Bacteria</taxon>
        <taxon>Bacillati</taxon>
        <taxon>Actinomycetota</taxon>
        <taxon>Actinomycetes</taxon>
        <taxon>Pseudonocardiales</taxon>
        <taxon>Pseudonocardiaceae</taxon>
        <taxon>Kutzneria</taxon>
    </lineage>
</organism>